<dbReference type="InterPro" id="IPR029034">
    <property type="entry name" value="Cystine-knot_cytokine"/>
</dbReference>
<comment type="caution">
    <text evidence="9">The sequence shown here is derived from an EMBL/GenBank/DDBJ whole genome shotgun (WGS) entry which is preliminary data.</text>
</comment>
<comment type="caution">
    <text evidence="5">Lacks conserved residue(s) required for the propagation of feature annotation.</text>
</comment>
<protein>
    <submittedName>
        <fullName evidence="9">Gremlin-2</fullName>
    </submittedName>
</protein>
<keyword evidence="3 7" id="KW-0732">Signal</keyword>
<evidence type="ECO:0000259" key="8">
    <source>
        <dbReference type="PROSITE" id="PS01225"/>
    </source>
</evidence>
<feature type="region of interest" description="Disordered" evidence="6">
    <location>
        <begin position="122"/>
        <end position="170"/>
    </location>
</feature>
<dbReference type="InterPro" id="IPR004133">
    <property type="entry name" value="DAN_dom"/>
</dbReference>
<reference evidence="9" key="1">
    <citation type="submission" date="2023-01" db="EMBL/GenBank/DDBJ databases">
        <title>Genome assembly of the deep-sea coral Lophelia pertusa.</title>
        <authorList>
            <person name="Herrera S."/>
            <person name="Cordes E."/>
        </authorList>
    </citation>
    <scope>NUCLEOTIDE SEQUENCE</scope>
    <source>
        <strain evidence="9">USNM1676648</strain>
        <tissue evidence="9">Polyp</tissue>
    </source>
</reference>
<keyword evidence="4" id="KW-1015">Disulfide bond</keyword>
<keyword evidence="2" id="KW-0964">Secreted</keyword>
<feature type="domain" description="CTCK" evidence="8">
    <location>
        <begin position="218"/>
        <end position="299"/>
    </location>
</feature>
<evidence type="ECO:0000313" key="10">
    <source>
        <dbReference type="Proteomes" id="UP001163046"/>
    </source>
</evidence>
<name>A0A9W9YAB7_9CNID</name>
<dbReference type="OrthoDB" id="10061784at2759"/>
<evidence type="ECO:0000256" key="5">
    <source>
        <dbReference type="PROSITE-ProRule" id="PRU00039"/>
    </source>
</evidence>
<dbReference type="PROSITE" id="PS01225">
    <property type="entry name" value="CTCK_2"/>
    <property type="match status" value="1"/>
</dbReference>
<dbReference type="SMART" id="SM00041">
    <property type="entry name" value="CT"/>
    <property type="match status" value="1"/>
</dbReference>
<dbReference type="InterPro" id="IPR006207">
    <property type="entry name" value="Cys_knot_C"/>
</dbReference>
<feature type="signal peptide" evidence="7">
    <location>
        <begin position="1"/>
        <end position="28"/>
    </location>
</feature>
<gene>
    <name evidence="9" type="primary">GREM2_2</name>
    <name evidence="9" type="ORF">OS493_029913</name>
</gene>
<dbReference type="Gene3D" id="2.10.90.10">
    <property type="entry name" value="Cystine-knot cytokines"/>
    <property type="match status" value="1"/>
</dbReference>
<feature type="region of interest" description="Disordered" evidence="6">
    <location>
        <begin position="87"/>
        <end position="109"/>
    </location>
</feature>
<dbReference type="PANTHER" id="PTHR15283:SF4">
    <property type="entry name" value="BURSICON"/>
    <property type="match status" value="1"/>
</dbReference>
<evidence type="ECO:0000256" key="7">
    <source>
        <dbReference type="SAM" id="SignalP"/>
    </source>
</evidence>
<dbReference type="GO" id="GO:0009887">
    <property type="term" value="P:animal organ morphogenesis"/>
    <property type="evidence" value="ECO:0007669"/>
    <property type="project" value="TreeGrafter"/>
</dbReference>
<dbReference type="AlphaFoldDB" id="A0A9W9YAB7"/>
<dbReference type="GO" id="GO:0005615">
    <property type="term" value="C:extracellular space"/>
    <property type="evidence" value="ECO:0007669"/>
    <property type="project" value="TreeGrafter"/>
</dbReference>
<evidence type="ECO:0000256" key="6">
    <source>
        <dbReference type="SAM" id="MobiDB-lite"/>
    </source>
</evidence>
<organism evidence="9 10">
    <name type="scientific">Desmophyllum pertusum</name>
    <dbReference type="NCBI Taxonomy" id="174260"/>
    <lineage>
        <taxon>Eukaryota</taxon>
        <taxon>Metazoa</taxon>
        <taxon>Cnidaria</taxon>
        <taxon>Anthozoa</taxon>
        <taxon>Hexacorallia</taxon>
        <taxon>Scleractinia</taxon>
        <taxon>Caryophylliina</taxon>
        <taxon>Caryophylliidae</taxon>
        <taxon>Desmophyllum</taxon>
    </lineage>
</organism>
<evidence type="ECO:0000256" key="1">
    <source>
        <dbReference type="ARBA" id="ARBA00004613"/>
    </source>
</evidence>
<evidence type="ECO:0000313" key="9">
    <source>
        <dbReference type="EMBL" id="KAJ7325362.1"/>
    </source>
</evidence>
<evidence type="ECO:0000256" key="3">
    <source>
        <dbReference type="ARBA" id="ARBA00022729"/>
    </source>
</evidence>
<dbReference type="Proteomes" id="UP001163046">
    <property type="component" value="Unassembled WGS sequence"/>
</dbReference>
<comment type="subcellular location">
    <subcellularLocation>
        <location evidence="1">Secreted</location>
    </subcellularLocation>
</comment>
<dbReference type="EMBL" id="MU827808">
    <property type="protein sequence ID" value="KAJ7325362.1"/>
    <property type="molecule type" value="Genomic_DNA"/>
</dbReference>
<proteinExistence type="predicted"/>
<dbReference type="Pfam" id="PF03045">
    <property type="entry name" value="DAN"/>
    <property type="match status" value="1"/>
</dbReference>
<sequence length="303" mass="33071">MGDKRVANFSQCCLVILLILTDLPSLCSSPIPLLEDFLNHKSSAIPSHEKGQLSPQDPTGLLGRKQVIPRTDTARTLGSLTASQNSFNLKSTKAQGNSDLPESSKSGQSLMQLKVSRPSALGNVNLKPAQDSSGLPLGSGTQPRSGRQPWEFLPIKPQQEPDGDTGNIPLQINVDFDGDEHTENSVEAKPILDGQEFPLSGGMSLMNLGRLNLKTDWCNAHPFKETVRHHGCESVEVDNKMCYGQCNSFYIPKKFFSCSYCAPSRQQTINVRLECPGQNPSFVIKKVLIVLECACKDCGLKQS</sequence>
<evidence type="ECO:0000256" key="2">
    <source>
        <dbReference type="ARBA" id="ARBA00022525"/>
    </source>
</evidence>
<feature type="chain" id="PRO_5040750437" evidence="7">
    <location>
        <begin position="29"/>
        <end position="303"/>
    </location>
</feature>
<dbReference type="GO" id="GO:0036122">
    <property type="term" value="F:BMP binding"/>
    <property type="evidence" value="ECO:0007669"/>
    <property type="project" value="TreeGrafter"/>
</dbReference>
<dbReference type="GO" id="GO:0048018">
    <property type="term" value="F:receptor ligand activity"/>
    <property type="evidence" value="ECO:0007669"/>
    <property type="project" value="TreeGrafter"/>
</dbReference>
<accession>A0A9W9YAB7</accession>
<dbReference type="GO" id="GO:0038098">
    <property type="term" value="P:sequestering of BMP from receptor via BMP binding"/>
    <property type="evidence" value="ECO:0007669"/>
    <property type="project" value="TreeGrafter"/>
</dbReference>
<dbReference type="PANTHER" id="PTHR15283">
    <property type="entry name" value="GREMLIN 1"/>
    <property type="match status" value="1"/>
</dbReference>
<evidence type="ECO:0000256" key="4">
    <source>
        <dbReference type="ARBA" id="ARBA00023157"/>
    </source>
</evidence>
<keyword evidence="10" id="KW-1185">Reference proteome</keyword>